<name>A0A975KC25_9SPHN</name>
<proteinExistence type="predicted"/>
<reference evidence="2" key="1">
    <citation type="submission" date="2021-04" db="EMBL/GenBank/DDBJ databases">
        <title>Isolation of p-tert-butylphenol degrading bacteria Sphingobium phenoxybenzoativorans Tas13 from active sludge.</title>
        <authorList>
            <person name="Li Y."/>
        </authorList>
    </citation>
    <scope>NUCLEOTIDE SEQUENCE</scope>
    <source>
        <strain evidence="2">Tas13</strain>
    </source>
</reference>
<evidence type="ECO:0000313" key="3">
    <source>
        <dbReference type="Proteomes" id="UP000681425"/>
    </source>
</evidence>
<protein>
    <submittedName>
        <fullName evidence="2">Uncharacterized protein</fullName>
    </submittedName>
</protein>
<feature type="compositionally biased region" description="Polar residues" evidence="1">
    <location>
        <begin position="17"/>
        <end position="27"/>
    </location>
</feature>
<accession>A0A975KC25</accession>
<dbReference type="KEGG" id="spph:KFK14_11420"/>
<feature type="region of interest" description="Disordered" evidence="1">
    <location>
        <begin position="1"/>
        <end position="27"/>
    </location>
</feature>
<organism evidence="2 3">
    <name type="scientific">Sphingobium phenoxybenzoativorans</name>
    <dbReference type="NCBI Taxonomy" id="1592790"/>
    <lineage>
        <taxon>Bacteria</taxon>
        <taxon>Pseudomonadati</taxon>
        <taxon>Pseudomonadota</taxon>
        <taxon>Alphaproteobacteria</taxon>
        <taxon>Sphingomonadales</taxon>
        <taxon>Sphingomonadaceae</taxon>
        <taxon>Sphingobium</taxon>
    </lineage>
</organism>
<dbReference type="EMBL" id="CP073910">
    <property type="protein sequence ID" value="QUT07938.1"/>
    <property type="molecule type" value="Genomic_DNA"/>
</dbReference>
<keyword evidence="3" id="KW-1185">Reference proteome</keyword>
<sequence length="96" mass="10393">MFRTRLASGGAGLTDQLIPNHSATENDAVSGERVDFVVSQLLKPALHISEGFTGKARQCISIKLSTIGRQVPIRLAVVHEAQHFHPQTASSYRAKA</sequence>
<dbReference type="Proteomes" id="UP000681425">
    <property type="component" value="Chromosome"/>
</dbReference>
<evidence type="ECO:0000313" key="2">
    <source>
        <dbReference type="EMBL" id="QUT07938.1"/>
    </source>
</evidence>
<dbReference type="RefSeq" id="WP_212610888.1">
    <property type="nucleotide sequence ID" value="NZ_CP073910.1"/>
</dbReference>
<dbReference type="AlphaFoldDB" id="A0A975KC25"/>
<evidence type="ECO:0000256" key="1">
    <source>
        <dbReference type="SAM" id="MobiDB-lite"/>
    </source>
</evidence>
<gene>
    <name evidence="2" type="ORF">KFK14_11420</name>
</gene>